<name>A0AAV9UCW1_9PEZI</name>
<sequence>MYAEAPWTEDLPEAHDCLAEYQDKISDKKATDTLLYAVSHEWMKALSWLCPAENKVEEEFTHRFIEELARKFYEKEALEQNLLTVPQPDLLLVPLLPIKYNNLKSMNFLFHLSKHDEKLCDALRLAVNGAAMEYTPAIILMVLKEDYSHQYRGITESEAGKIASHYVGGKKLIADQCSLINQPPRSGLSQVELTAERSLTNFAKITTVLLLISLSDIETANASTRLD</sequence>
<dbReference type="AlphaFoldDB" id="A0AAV9UCW1"/>
<organism evidence="1 2">
    <name type="scientific">Orbilia blumenaviensis</name>
    <dbReference type="NCBI Taxonomy" id="1796055"/>
    <lineage>
        <taxon>Eukaryota</taxon>
        <taxon>Fungi</taxon>
        <taxon>Dikarya</taxon>
        <taxon>Ascomycota</taxon>
        <taxon>Pezizomycotina</taxon>
        <taxon>Orbiliomycetes</taxon>
        <taxon>Orbiliales</taxon>
        <taxon>Orbiliaceae</taxon>
        <taxon>Orbilia</taxon>
    </lineage>
</organism>
<comment type="caution">
    <text evidence="1">The sequence shown here is derived from an EMBL/GenBank/DDBJ whole genome shotgun (WGS) entry which is preliminary data.</text>
</comment>
<reference evidence="1 2" key="1">
    <citation type="submission" date="2019-10" db="EMBL/GenBank/DDBJ databases">
        <authorList>
            <person name="Palmer J.M."/>
        </authorList>
    </citation>
    <scope>NUCLEOTIDE SEQUENCE [LARGE SCALE GENOMIC DNA]</scope>
    <source>
        <strain evidence="1 2">TWF730</strain>
    </source>
</reference>
<proteinExistence type="predicted"/>
<evidence type="ECO:0000313" key="2">
    <source>
        <dbReference type="Proteomes" id="UP001373714"/>
    </source>
</evidence>
<keyword evidence="2" id="KW-1185">Reference proteome</keyword>
<protein>
    <submittedName>
        <fullName evidence="1">Uncharacterized protein</fullName>
    </submittedName>
</protein>
<dbReference type="EMBL" id="JAVHNS010000011">
    <property type="protein sequence ID" value="KAK6340310.1"/>
    <property type="molecule type" value="Genomic_DNA"/>
</dbReference>
<gene>
    <name evidence="1" type="ORF">TWF730_002073</name>
</gene>
<accession>A0AAV9UCW1</accession>
<dbReference type="Proteomes" id="UP001373714">
    <property type="component" value="Unassembled WGS sequence"/>
</dbReference>
<evidence type="ECO:0000313" key="1">
    <source>
        <dbReference type="EMBL" id="KAK6340310.1"/>
    </source>
</evidence>